<dbReference type="SUPFAM" id="SSF48208">
    <property type="entry name" value="Six-hairpin glycosidases"/>
    <property type="match status" value="1"/>
</dbReference>
<dbReference type="NCBIfam" id="TIGR01180">
    <property type="entry name" value="aman2_put"/>
    <property type="match status" value="1"/>
</dbReference>
<feature type="domain" description="Glycosyl hydrolase family 92 N-terminal" evidence="2">
    <location>
        <begin position="15"/>
        <end position="246"/>
    </location>
</feature>
<feature type="domain" description="Glycosyl hydrolase family 92" evidence="1">
    <location>
        <begin position="252"/>
        <end position="709"/>
    </location>
</feature>
<dbReference type="Pfam" id="PF07971">
    <property type="entry name" value="Glyco_hydro_92"/>
    <property type="match status" value="1"/>
</dbReference>
<dbReference type="InterPro" id="IPR050883">
    <property type="entry name" value="PNGase"/>
</dbReference>
<dbReference type="PANTHER" id="PTHR12143">
    <property type="entry name" value="PEPTIDE N-GLYCANASE PNGASE -RELATED"/>
    <property type="match status" value="1"/>
</dbReference>
<dbReference type="Gene3D" id="2.70.98.10">
    <property type="match status" value="1"/>
</dbReference>
<dbReference type="InterPro" id="IPR008928">
    <property type="entry name" value="6-hairpin_glycosidase_sf"/>
</dbReference>
<dbReference type="Gene3D" id="1.20.1050.60">
    <property type="entry name" value="alpha-1,2-mannosidase"/>
    <property type="match status" value="1"/>
</dbReference>
<dbReference type="PANTHER" id="PTHR12143:SF39">
    <property type="entry name" value="SECRETED PROTEIN"/>
    <property type="match status" value="1"/>
</dbReference>
<comment type="caution">
    <text evidence="3">The sequence shown here is derived from an EMBL/GenBank/DDBJ whole genome shotgun (WGS) entry which is preliminary data.</text>
</comment>
<dbReference type="InterPro" id="IPR014718">
    <property type="entry name" value="GH-type_carb-bd"/>
</dbReference>
<sequence length="1016" mass="108164">MPTATAQPVTDPTDLVNPFIGTGTGGQFVGSVNTFPGAVAPFGMLSWSPETSSRPTGGGYNYDDSAVTGLSLTHLSGVGCPIHGDLPILPTVGAIDGAPARTTKPFSHSDEVAKPGYYRTKLEQVDVQVAATQRTGVGQFGFPASAQSNFLFKTGSSQNGNSNATVTIQGPDRLSGSISSGRFCAKQNSYTLYYAAVFDRPFTSHGTWQANTVTPGSGAAEGPGSGAWVTFDTTKQAQVGLKVAISYVSVANAWANLRAENPGWGVDPVAAQTKAAWKNLLSKVEIEGGTKDRQIQFYTALYHSLLHPNVFSDVNGEYIGFDYKVHTTAPGKVQYANFSGWDIYRTLIQLQALLAPKESSDMMQSLINNAAQGGWLPKWPVANGYTGVMNGDAAVPMISSAYAFGARDFDTKAALAAMVKGAEVVPTRDQLGQGWYEQRPGLADYKSRGYIPNTLQSDISDVNNGASATLEYTSADFSLAQFARALGDEDKYRHYLARSHNWTNLYNVHSGYLQPRGETGAFPAGNPVTTGMTNFGQSGFQEGNAGQYLWMVPHNIAGLFSAIGQDNVQRRLDAFFAESNAGPNRPFYWAGNEVNMLVPWLYTYAGAPHKTQERVHKLLTTMYSNSPGGEPGNDDLGALSSWYVWSAMGLYPTTPGTSTVAISAPIFSTVRIRTQRGVTIIQAPGAAPGKYVRSLSVNNRPSQQTYLPGLSGFNVLQFTLSDAPGTWGRDNPPPSHDTGPLDFPPGVLPVELTVDSTTVTAGAQTAATLNLDVGAGAEPAKPISVQSVNWVAQPVNGLSVTPSSGTVPVAADGTARIDVTVSASATAKQGFGSIPIALRTSGVALPQLAFPVAVIGPGKTAKACTTLGATNVEFGLAQRELAGDGVTTPVTVGGKEARRTVLRVPNNLNMYFRVDRRLAFDGSFTVTFDVTYFDSGSHGWQLQYDAVDHPYKGAINVVNQNTNTWKTMTVTVNDAKFAQRQNEQTDFRIASDQPMTIHSVQTTITGDGVLPMDLCP</sequence>
<evidence type="ECO:0000259" key="2">
    <source>
        <dbReference type="Pfam" id="PF17678"/>
    </source>
</evidence>
<dbReference type="InterPro" id="IPR012939">
    <property type="entry name" value="Glyco_hydro_92"/>
</dbReference>
<dbReference type="Proteomes" id="UP001521150">
    <property type="component" value="Unassembled WGS sequence"/>
</dbReference>
<dbReference type="InterPro" id="IPR041371">
    <property type="entry name" value="GH92_N"/>
</dbReference>
<accession>A0ABS8ZHF9</accession>
<reference evidence="3 4" key="1">
    <citation type="submission" date="2021-12" db="EMBL/GenBank/DDBJ databases">
        <title>Genome sequence of Kibdelosporangium philippinense ATCC 49844.</title>
        <authorList>
            <person name="Fedorov E.A."/>
            <person name="Omeragic M."/>
            <person name="Shalygina K.F."/>
            <person name="Maclea K.S."/>
        </authorList>
    </citation>
    <scope>NUCLEOTIDE SEQUENCE [LARGE SCALE GENOMIC DNA]</scope>
    <source>
        <strain evidence="3 4">ATCC 49844</strain>
    </source>
</reference>
<keyword evidence="3" id="KW-0326">Glycosidase</keyword>
<dbReference type="GO" id="GO:0016798">
    <property type="term" value="F:hydrolase activity, acting on glycosyl bonds"/>
    <property type="evidence" value="ECO:0007669"/>
    <property type="project" value="UniProtKB-KW"/>
</dbReference>
<organism evidence="3 4">
    <name type="scientific">Kibdelosporangium philippinense</name>
    <dbReference type="NCBI Taxonomy" id="211113"/>
    <lineage>
        <taxon>Bacteria</taxon>
        <taxon>Bacillati</taxon>
        <taxon>Actinomycetota</taxon>
        <taxon>Actinomycetes</taxon>
        <taxon>Pseudonocardiales</taxon>
        <taxon>Pseudonocardiaceae</taxon>
        <taxon>Kibdelosporangium</taxon>
    </lineage>
</organism>
<evidence type="ECO:0000259" key="1">
    <source>
        <dbReference type="Pfam" id="PF07971"/>
    </source>
</evidence>
<keyword evidence="4" id="KW-1185">Reference proteome</keyword>
<proteinExistence type="predicted"/>
<dbReference type="Gene3D" id="1.20.1610.10">
    <property type="entry name" value="alpha-1,2-mannosidases domains"/>
    <property type="match status" value="1"/>
</dbReference>
<gene>
    <name evidence="3" type="ORF">LWC34_31065</name>
</gene>
<dbReference type="Gene3D" id="3.30.2080.10">
    <property type="entry name" value="GH92 mannosidase domain"/>
    <property type="match status" value="1"/>
</dbReference>
<dbReference type="Pfam" id="PF17678">
    <property type="entry name" value="Glyco_hydro_92N"/>
    <property type="match status" value="1"/>
</dbReference>
<protein>
    <submittedName>
        <fullName evidence="3">GH92 family glycosyl hydrolase</fullName>
        <ecNumber evidence="3">3.2.1.-</ecNumber>
    </submittedName>
</protein>
<evidence type="ECO:0000313" key="3">
    <source>
        <dbReference type="EMBL" id="MCE7007229.1"/>
    </source>
</evidence>
<evidence type="ECO:0000313" key="4">
    <source>
        <dbReference type="Proteomes" id="UP001521150"/>
    </source>
</evidence>
<name>A0ABS8ZHF9_9PSEU</name>
<dbReference type="EC" id="3.2.1.-" evidence="3"/>
<dbReference type="EMBL" id="JAJVCN010000002">
    <property type="protein sequence ID" value="MCE7007229.1"/>
    <property type="molecule type" value="Genomic_DNA"/>
</dbReference>
<dbReference type="InterPro" id="IPR005887">
    <property type="entry name" value="GH92_a_mannosidase_put"/>
</dbReference>
<keyword evidence="3" id="KW-0378">Hydrolase</keyword>
<dbReference type="RefSeq" id="WP_233728609.1">
    <property type="nucleotide sequence ID" value="NZ_JAJVCN010000002.1"/>
</dbReference>